<dbReference type="InterPro" id="IPR003433">
    <property type="entry name" value="Capsid_VP4_densovirus"/>
</dbReference>
<name>A0A5E4NKH9_9HEMI</name>
<dbReference type="Proteomes" id="UP000325440">
    <property type="component" value="Unassembled WGS sequence"/>
</dbReference>
<accession>A0A5E4NKH9</accession>
<protein>
    <submittedName>
        <fullName evidence="1">Capsid/spike protein, ssDNA virus,Capsid protein VP4</fullName>
    </submittedName>
</protein>
<dbReference type="GO" id="GO:0005198">
    <property type="term" value="F:structural molecule activity"/>
    <property type="evidence" value="ECO:0007669"/>
    <property type="project" value="InterPro"/>
</dbReference>
<organism evidence="1 2">
    <name type="scientific">Cinara cedri</name>
    <dbReference type="NCBI Taxonomy" id="506608"/>
    <lineage>
        <taxon>Eukaryota</taxon>
        <taxon>Metazoa</taxon>
        <taxon>Ecdysozoa</taxon>
        <taxon>Arthropoda</taxon>
        <taxon>Hexapoda</taxon>
        <taxon>Insecta</taxon>
        <taxon>Pterygota</taxon>
        <taxon>Neoptera</taxon>
        <taxon>Paraneoptera</taxon>
        <taxon>Hemiptera</taxon>
        <taxon>Sternorrhyncha</taxon>
        <taxon>Aphidomorpha</taxon>
        <taxon>Aphidoidea</taxon>
        <taxon>Aphididae</taxon>
        <taxon>Lachninae</taxon>
        <taxon>Cinara</taxon>
    </lineage>
</organism>
<dbReference type="OrthoDB" id="6613750at2759"/>
<dbReference type="EMBL" id="CABPRJ010002040">
    <property type="protein sequence ID" value="VVC42894.1"/>
    <property type="molecule type" value="Genomic_DNA"/>
</dbReference>
<reference evidence="1 2" key="1">
    <citation type="submission" date="2019-08" db="EMBL/GenBank/DDBJ databases">
        <authorList>
            <person name="Alioto T."/>
            <person name="Alioto T."/>
            <person name="Gomez Garrido J."/>
        </authorList>
    </citation>
    <scope>NUCLEOTIDE SEQUENCE [LARGE SCALE GENOMIC DNA]</scope>
</reference>
<dbReference type="AlphaFoldDB" id="A0A5E4NKH9"/>
<dbReference type="SUPFAM" id="SSF88645">
    <property type="entry name" value="ssDNA viruses"/>
    <property type="match status" value="1"/>
</dbReference>
<dbReference type="InterPro" id="IPR016184">
    <property type="entry name" value="Capsid/spike_ssDNA_virus"/>
</dbReference>
<dbReference type="Pfam" id="PF02336">
    <property type="entry name" value="Denso_VP4"/>
    <property type="match status" value="1"/>
</dbReference>
<evidence type="ECO:0000313" key="1">
    <source>
        <dbReference type="EMBL" id="VVC42894.1"/>
    </source>
</evidence>
<sequence>MNIIKLIRGVRVISVKAKVCMRNPRTAFETNASTSNLATLNQNKFALLGYSVLNSTRCTNCTYEFGNATKPMVPNNVSTDVFSVFKKAISAMYGVHADNFSKPNFEDNSSLPCSYLNLPMHYPVYCTMHTNKKASSTLSDTITDGDIGWLLLNNFVTKVDASSLIGSTVTEYSYESPMGLLSCPWEGVFNGKVDNDLTAKLDCRLISMQGLSTLNTVNMNFYEGTNTHNVTANTYKQLRPSFWNSLYSGDDRYFNPTDCSQFITRGPNTPEHSYKVQLSLHVGVAAVPQLTTTSADLTPTNFTDVECTWDIQTEMVCTYDIPYQFTHFKNPHIHNEEAFYVHPHATISNVQEFTNSNYNNMYTSINESTPPA</sequence>
<proteinExistence type="predicted"/>
<evidence type="ECO:0000313" key="2">
    <source>
        <dbReference type="Proteomes" id="UP000325440"/>
    </source>
</evidence>
<gene>
    <name evidence="1" type="ORF">CINCED_3A024089</name>
</gene>
<keyword evidence="2" id="KW-1185">Reference proteome</keyword>